<dbReference type="PROSITE" id="PS51257">
    <property type="entry name" value="PROKAR_LIPOPROTEIN"/>
    <property type="match status" value="1"/>
</dbReference>
<sequence>MQMTKVAVAVALSTGLLVGCNTDLRDETSPTTPTPDASLANGYWSIEEVAATSTASDLPNIYVFDEGIQKYYNDDDNFGTYTIYDATYTEDVDAGTLTFTYYGNSADLTDTTEVTGNYSVTDEILTISDTNLGELTGSNEVDTAGVLDAIANANTDAGLNNVVQILDTNNAGTLEDTGELRIKLADSTSVASIESGKLTVDLVYQNDEDTEQEADGSGDNAYISFYAAKTSNSNLHGEVAFENGVIKYRDASGSLTDAGGTFELGENLAVEVTWGPEAFSFSVNGINYADNLPVADGTAVTTISLRLGDNGNTTNFELLGDNLIVYSNDSGTETEVLNEDFDSYASGTDLATKYNSSSNEATVVGSAGSEPTEPSEVTDDFESYTLGTLISDANGSWTTSNIKDDELGTTTAEVSDDRSNGGTQSLFLADNHTGSKPFAMREFSAPATSGSVSLDVYFPSTNEKSTYINIGNGKNNSNRYFELNQSGSTLKYEAGDNDVTIASDIARDTWHSITLAWNAAGLITVSMNGEVIAENVEQSSTGLDSSIVPSQLTLYTGDNSGNSNKAYFDNVDSTLF</sequence>
<reference evidence="3" key="1">
    <citation type="journal article" date="2019" name="Int. J. Syst. Evol. Microbiol.">
        <title>The Global Catalogue of Microorganisms (GCM) 10K type strain sequencing project: providing services to taxonomists for standard genome sequencing and annotation.</title>
        <authorList>
            <consortium name="The Broad Institute Genomics Platform"/>
            <consortium name="The Broad Institute Genome Sequencing Center for Infectious Disease"/>
            <person name="Wu L."/>
            <person name="Ma J."/>
        </authorList>
    </citation>
    <scope>NUCLEOTIDE SEQUENCE [LARGE SCALE GENOMIC DNA]</scope>
    <source>
        <strain evidence="3">NBRC 110633</strain>
    </source>
</reference>
<accession>A0ABQ5XXL1</accession>
<protein>
    <recommendedName>
        <fullName evidence="4">Laminin G domain-containing protein</fullName>
    </recommendedName>
</protein>
<organism evidence="2 3">
    <name type="scientific">Vibrio hyugaensis</name>
    <dbReference type="NCBI Taxonomy" id="1534743"/>
    <lineage>
        <taxon>Bacteria</taxon>
        <taxon>Pseudomonadati</taxon>
        <taxon>Pseudomonadota</taxon>
        <taxon>Gammaproteobacteria</taxon>
        <taxon>Vibrionales</taxon>
        <taxon>Vibrionaceae</taxon>
        <taxon>Vibrio</taxon>
    </lineage>
</organism>
<dbReference type="SUPFAM" id="SSF49899">
    <property type="entry name" value="Concanavalin A-like lectins/glucanases"/>
    <property type="match status" value="1"/>
</dbReference>
<evidence type="ECO:0000313" key="2">
    <source>
        <dbReference type="EMBL" id="GLR02948.1"/>
    </source>
</evidence>
<dbReference type="EMBL" id="BSOE01000010">
    <property type="protein sequence ID" value="GLR02948.1"/>
    <property type="molecule type" value="Genomic_DNA"/>
</dbReference>
<keyword evidence="3" id="KW-1185">Reference proteome</keyword>
<dbReference type="Gene3D" id="2.60.120.200">
    <property type="match status" value="1"/>
</dbReference>
<dbReference type="RefSeq" id="WP_045400777.1">
    <property type="nucleotide sequence ID" value="NZ_BBLD01000029.1"/>
</dbReference>
<evidence type="ECO:0008006" key="4">
    <source>
        <dbReference type="Google" id="ProtNLM"/>
    </source>
</evidence>
<evidence type="ECO:0000256" key="1">
    <source>
        <dbReference type="SAM" id="MobiDB-lite"/>
    </source>
</evidence>
<name>A0ABQ5XXL1_9VIBR</name>
<feature type="region of interest" description="Disordered" evidence="1">
    <location>
        <begin position="356"/>
        <end position="378"/>
    </location>
</feature>
<proteinExistence type="predicted"/>
<dbReference type="InterPro" id="IPR013320">
    <property type="entry name" value="ConA-like_dom_sf"/>
</dbReference>
<dbReference type="Proteomes" id="UP001156669">
    <property type="component" value="Unassembled WGS sequence"/>
</dbReference>
<comment type="caution">
    <text evidence="2">The sequence shown here is derived from an EMBL/GenBank/DDBJ whole genome shotgun (WGS) entry which is preliminary data.</text>
</comment>
<gene>
    <name evidence="2" type="ORF">GCM10007906_05350</name>
</gene>
<evidence type="ECO:0000313" key="3">
    <source>
        <dbReference type="Proteomes" id="UP001156669"/>
    </source>
</evidence>